<reference evidence="3" key="1">
    <citation type="submission" date="2017-09" db="EMBL/GenBank/DDBJ databases">
        <authorList>
            <person name="Varghese N."/>
            <person name="Submissions S."/>
        </authorList>
    </citation>
    <scope>NUCLEOTIDE SEQUENCE [LARGE SCALE GENOMIC DNA]</scope>
    <source>
        <strain evidence="3">MSL47</strain>
    </source>
</reference>
<dbReference type="Proteomes" id="UP000219573">
    <property type="component" value="Unassembled WGS sequence"/>
</dbReference>
<protein>
    <submittedName>
        <fullName evidence="2">Uncharacterized protein</fullName>
    </submittedName>
</protein>
<keyword evidence="1" id="KW-0732">Signal</keyword>
<dbReference type="OrthoDB" id="1929810at2"/>
<evidence type="ECO:0000313" key="3">
    <source>
        <dbReference type="Proteomes" id="UP000219573"/>
    </source>
</evidence>
<gene>
    <name evidence="2" type="ORF">SAMN06265827_10386</name>
</gene>
<proteinExistence type="predicted"/>
<evidence type="ECO:0000313" key="2">
    <source>
        <dbReference type="EMBL" id="SNY15733.1"/>
    </source>
</evidence>
<dbReference type="AlphaFoldDB" id="A0A285FXC0"/>
<feature type="chain" id="PRO_5012222199" evidence="1">
    <location>
        <begin position="20"/>
        <end position="76"/>
    </location>
</feature>
<keyword evidence="3" id="KW-1185">Reference proteome</keyword>
<dbReference type="EMBL" id="OBDZ01000003">
    <property type="protein sequence ID" value="SNY15733.1"/>
    <property type="molecule type" value="Genomic_DNA"/>
</dbReference>
<accession>A0A285FXC0</accession>
<dbReference type="RefSeq" id="WP_097016557.1">
    <property type="nucleotide sequence ID" value="NZ_OBDZ01000003.1"/>
</dbReference>
<evidence type="ECO:0000256" key="1">
    <source>
        <dbReference type="SAM" id="SignalP"/>
    </source>
</evidence>
<feature type="signal peptide" evidence="1">
    <location>
        <begin position="1"/>
        <end position="19"/>
    </location>
</feature>
<organism evidence="2 3">
    <name type="scientific">Orenia metallireducens</name>
    <dbReference type="NCBI Taxonomy" id="1413210"/>
    <lineage>
        <taxon>Bacteria</taxon>
        <taxon>Bacillati</taxon>
        <taxon>Bacillota</taxon>
        <taxon>Clostridia</taxon>
        <taxon>Halanaerobiales</taxon>
        <taxon>Halobacteroidaceae</taxon>
        <taxon>Orenia</taxon>
    </lineage>
</organism>
<sequence>MTLTLTVVLAISLVGCSGANNTADTGAYPEQIKTSFISGNDPDIMVIKPGSGSKALVTFKDAGRGLDLIDIYQEKR</sequence>
<name>A0A285FXC0_9FIRM</name>